<organism evidence="2 3">
    <name type="scientific">Protopolystoma xenopodis</name>
    <dbReference type="NCBI Taxonomy" id="117903"/>
    <lineage>
        <taxon>Eukaryota</taxon>
        <taxon>Metazoa</taxon>
        <taxon>Spiralia</taxon>
        <taxon>Lophotrochozoa</taxon>
        <taxon>Platyhelminthes</taxon>
        <taxon>Monogenea</taxon>
        <taxon>Polyopisthocotylea</taxon>
        <taxon>Polystomatidea</taxon>
        <taxon>Polystomatidae</taxon>
        <taxon>Protopolystoma</taxon>
    </lineage>
</organism>
<feature type="region of interest" description="Disordered" evidence="1">
    <location>
        <begin position="92"/>
        <end position="112"/>
    </location>
</feature>
<evidence type="ECO:0000313" key="3">
    <source>
        <dbReference type="Proteomes" id="UP000784294"/>
    </source>
</evidence>
<sequence length="218" mass="24588">MYTASDQLWYNSSSSLPLIRASSPASLRRTEAHASAEVEHDWPQPRLRRPADDSFASPTRPRPADMENADPNDSLIAASLDDTVMDTNFDTELGHANQDSEVVTSSESLRKDSNDEMTVVQLELLPLYTAHPFQLEADKATIFMKNIIHPNDDSPYYPIAPDGKLVSLDLSFQIESWRERILELVPTSDRQKITLEWIISDCANKSVVHRLVTPINLR</sequence>
<dbReference type="AlphaFoldDB" id="A0A448X2C0"/>
<dbReference type="EMBL" id="CAAALY010077792">
    <property type="protein sequence ID" value="VEL26048.1"/>
    <property type="molecule type" value="Genomic_DNA"/>
</dbReference>
<accession>A0A448X2C0</accession>
<proteinExistence type="predicted"/>
<comment type="caution">
    <text evidence="2">The sequence shown here is derived from an EMBL/GenBank/DDBJ whole genome shotgun (WGS) entry which is preliminary data.</text>
</comment>
<dbReference type="Proteomes" id="UP000784294">
    <property type="component" value="Unassembled WGS sequence"/>
</dbReference>
<evidence type="ECO:0000256" key="1">
    <source>
        <dbReference type="SAM" id="MobiDB-lite"/>
    </source>
</evidence>
<feature type="region of interest" description="Disordered" evidence="1">
    <location>
        <begin position="22"/>
        <end position="72"/>
    </location>
</feature>
<keyword evidence="3" id="KW-1185">Reference proteome</keyword>
<reference evidence="2" key="1">
    <citation type="submission" date="2018-11" db="EMBL/GenBank/DDBJ databases">
        <authorList>
            <consortium name="Pathogen Informatics"/>
        </authorList>
    </citation>
    <scope>NUCLEOTIDE SEQUENCE</scope>
</reference>
<protein>
    <submittedName>
        <fullName evidence="2">Uncharacterized protein</fullName>
    </submittedName>
</protein>
<name>A0A448X2C0_9PLAT</name>
<feature type="compositionally biased region" description="Basic and acidic residues" evidence="1">
    <location>
        <begin position="28"/>
        <end position="43"/>
    </location>
</feature>
<gene>
    <name evidence="2" type="ORF">PXEA_LOCUS19488</name>
</gene>
<evidence type="ECO:0000313" key="2">
    <source>
        <dbReference type="EMBL" id="VEL26048.1"/>
    </source>
</evidence>
<feature type="compositionally biased region" description="Polar residues" evidence="1">
    <location>
        <begin position="97"/>
        <end position="107"/>
    </location>
</feature>